<gene>
    <name evidence="2" type="ORF">ABSH63_06725</name>
</gene>
<dbReference type="RefSeq" id="WP_352888511.1">
    <property type="nucleotide sequence ID" value="NZ_JBEPIJ010000006.1"/>
</dbReference>
<feature type="signal peptide" evidence="1">
    <location>
        <begin position="1"/>
        <end position="35"/>
    </location>
</feature>
<name>A0ABV2A8X4_9GAMM</name>
<reference evidence="2 3" key="1">
    <citation type="submission" date="2024-06" db="EMBL/GenBank/DDBJ databases">
        <authorList>
            <person name="Li Z."/>
            <person name="Jiang Y."/>
        </authorList>
    </citation>
    <scope>NUCLEOTIDE SEQUENCE [LARGE SCALE GENOMIC DNA]</scope>
    <source>
        <strain evidence="2 3">HSW-8</strain>
    </source>
</reference>
<comment type="caution">
    <text evidence="2">The sequence shown here is derived from an EMBL/GenBank/DDBJ whole genome shotgun (WGS) entry which is preliminary data.</text>
</comment>
<keyword evidence="3" id="KW-1185">Reference proteome</keyword>
<evidence type="ECO:0000313" key="2">
    <source>
        <dbReference type="EMBL" id="MES0873695.1"/>
    </source>
</evidence>
<protein>
    <submittedName>
        <fullName evidence="2">Conjugal transfer protein TraH</fullName>
    </submittedName>
</protein>
<dbReference type="Proteomes" id="UP001465331">
    <property type="component" value="Unassembled WGS sequence"/>
</dbReference>
<evidence type="ECO:0000256" key="1">
    <source>
        <dbReference type="SAM" id="SignalP"/>
    </source>
</evidence>
<dbReference type="EMBL" id="JBEPIJ010000006">
    <property type="protein sequence ID" value="MES0873695.1"/>
    <property type="molecule type" value="Genomic_DNA"/>
</dbReference>
<accession>A0ABV2A8X4</accession>
<proteinExistence type="predicted"/>
<feature type="chain" id="PRO_5045728496" evidence="1">
    <location>
        <begin position="36"/>
        <end position="480"/>
    </location>
</feature>
<dbReference type="InterPro" id="IPR010927">
    <property type="entry name" value="T4SS_TraH"/>
</dbReference>
<organism evidence="2 3">
    <name type="scientific">Sinimarinibacterium thermocellulolyticum</name>
    <dbReference type="NCBI Taxonomy" id="3170016"/>
    <lineage>
        <taxon>Bacteria</taxon>
        <taxon>Pseudomonadati</taxon>
        <taxon>Pseudomonadota</taxon>
        <taxon>Gammaproteobacteria</taxon>
        <taxon>Nevskiales</taxon>
        <taxon>Nevskiaceae</taxon>
        <taxon>Sinimarinibacterium</taxon>
    </lineage>
</organism>
<keyword evidence="1" id="KW-0732">Signal</keyword>
<sequence length="480" mass="52126">MNTLDAYRRLVTKLAAPLFLLSAMPAVLLPQKAMAQNWVDDWFDQSTSSGPSSLNTQERGYYNGGSFSGRWRMTNDYLLTVQPPRMQAGCGGIDLFGGAFSYLDSEYLVEKFQRIIQAAPAFAFELAMQEYCKPCSSAMQTMEQITDYLNSIQVNDCRMAKQVAALAVDGDTSVFDGMREKAAQGKAIWEGVTKNTQDFADQTRSSGGISPVSQADAMAECPTVFKTVFTNGSVVGNAAELLDLGVYADLARGLIGDVNVGYDDATRQWIVMPVEPCAGNDQIDGFDLVVGQMEKRAPVAGGTAGACTVAGASPIVNAIADKLSAIAAKMSAGGAQLLSAADKEFLGRAPFPLHNLLRDATAMQNINETVEALIYPLSTAYAARMFDDLHKMTALVLSKASEIAELQRHSTGDPNKCNTKFIEPALWQVRSMAERSLKYRELAKSNYAAQVTDLNANIQMARQMLDQRQRDLQVKTSASR</sequence>
<dbReference type="Pfam" id="PF06122">
    <property type="entry name" value="TraH"/>
    <property type="match status" value="1"/>
</dbReference>
<evidence type="ECO:0000313" key="3">
    <source>
        <dbReference type="Proteomes" id="UP001465331"/>
    </source>
</evidence>